<evidence type="ECO:0008006" key="4">
    <source>
        <dbReference type="Google" id="ProtNLM"/>
    </source>
</evidence>
<accession>A0A346NHC7</accession>
<feature type="transmembrane region" description="Helical" evidence="1">
    <location>
        <begin position="71"/>
        <end position="89"/>
    </location>
</feature>
<sequence>MSSTSTDPSLANRKSIVWVYLSGAMAVTFIVMLFLPDSGTGSTTLSLYTAMLWCGLFGTALWRYFNKSGWVGFAIGSALGMAIQIVAQLT</sequence>
<keyword evidence="1" id="KW-0812">Transmembrane</keyword>
<dbReference type="OrthoDB" id="6322300at2"/>
<dbReference type="AlphaFoldDB" id="A0A346NHC7"/>
<proteinExistence type="predicted"/>
<evidence type="ECO:0000313" key="3">
    <source>
        <dbReference type="Proteomes" id="UP000262073"/>
    </source>
</evidence>
<name>A0A346NHC7_9ALTE</name>
<dbReference type="EMBL" id="CP031769">
    <property type="protein sequence ID" value="AXR04934.1"/>
    <property type="molecule type" value="Genomic_DNA"/>
</dbReference>
<dbReference type="RefSeq" id="WP_117314905.1">
    <property type="nucleotide sequence ID" value="NZ_CP031769.1"/>
</dbReference>
<keyword evidence="1" id="KW-0472">Membrane</keyword>
<keyword evidence="3" id="KW-1185">Reference proteome</keyword>
<dbReference type="KEGG" id="salm:D0Y50_00255"/>
<protein>
    <recommendedName>
        <fullName evidence="4">DUF3649 domain-containing protein</fullName>
    </recommendedName>
</protein>
<organism evidence="2 3">
    <name type="scientific">Salinimonas sediminis</name>
    <dbReference type="NCBI Taxonomy" id="2303538"/>
    <lineage>
        <taxon>Bacteria</taxon>
        <taxon>Pseudomonadati</taxon>
        <taxon>Pseudomonadota</taxon>
        <taxon>Gammaproteobacteria</taxon>
        <taxon>Alteromonadales</taxon>
        <taxon>Alteromonadaceae</taxon>
        <taxon>Alteromonas/Salinimonas group</taxon>
        <taxon>Salinimonas</taxon>
    </lineage>
</organism>
<gene>
    <name evidence="2" type="ORF">D0Y50_00255</name>
</gene>
<reference evidence="2 3" key="1">
    <citation type="submission" date="2018-08" db="EMBL/GenBank/DDBJ databases">
        <title>Salinimonas sediminis sp. nov., a piezophilic bacterium isolated from a deep-sea sediment sample from the New Britain Trench.</title>
        <authorList>
            <person name="Cao J."/>
        </authorList>
    </citation>
    <scope>NUCLEOTIDE SEQUENCE [LARGE SCALE GENOMIC DNA]</scope>
    <source>
        <strain evidence="2 3">N102</strain>
    </source>
</reference>
<feature type="transmembrane region" description="Helical" evidence="1">
    <location>
        <begin position="47"/>
        <end position="65"/>
    </location>
</feature>
<keyword evidence="1" id="KW-1133">Transmembrane helix</keyword>
<evidence type="ECO:0000256" key="1">
    <source>
        <dbReference type="SAM" id="Phobius"/>
    </source>
</evidence>
<dbReference type="Proteomes" id="UP000262073">
    <property type="component" value="Chromosome"/>
</dbReference>
<evidence type="ECO:0000313" key="2">
    <source>
        <dbReference type="EMBL" id="AXR04934.1"/>
    </source>
</evidence>
<feature type="transmembrane region" description="Helical" evidence="1">
    <location>
        <begin position="15"/>
        <end position="35"/>
    </location>
</feature>